<dbReference type="OrthoDB" id="2928030at2759"/>
<proteinExistence type="predicted"/>
<protein>
    <recommendedName>
        <fullName evidence="4">NYN domain-containing protein</fullName>
    </recommendedName>
</protein>
<comment type="caution">
    <text evidence="2">The sequence shown here is derived from an EMBL/GenBank/DDBJ whole genome shotgun (WGS) entry which is preliminary data.</text>
</comment>
<evidence type="ECO:0000256" key="1">
    <source>
        <dbReference type="SAM" id="MobiDB-lite"/>
    </source>
</evidence>
<reference evidence="2" key="1">
    <citation type="submission" date="2022-06" db="EMBL/GenBank/DDBJ databases">
        <title>Genome Sequence of Candolleomyces eurysporus.</title>
        <authorList>
            <person name="Buettner E."/>
        </authorList>
    </citation>
    <scope>NUCLEOTIDE SEQUENCE</scope>
    <source>
        <strain evidence="2">VTCC 930004</strain>
    </source>
</reference>
<feature type="region of interest" description="Disordered" evidence="1">
    <location>
        <begin position="173"/>
        <end position="226"/>
    </location>
</feature>
<name>A0A9W8MHG8_9AGAR</name>
<keyword evidence="3" id="KW-1185">Reference proteome</keyword>
<evidence type="ECO:0000313" key="2">
    <source>
        <dbReference type="EMBL" id="KAJ2929213.1"/>
    </source>
</evidence>
<dbReference type="Proteomes" id="UP001140091">
    <property type="component" value="Unassembled WGS sequence"/>
</dbReference>
<organism evidence="2 3">
    <name type="scientific">Candolleomyces eurysporus</name>
    <dbReference type="NCBI Taxonomy" id="2828524"/>
    <lineage>
        <taxon>Eukaryota</taxon>
        <taxon>Fungi</taxon>
        <taxon>Dikarya</taxon>
        <taxon>Basidiomycota</taxon>
        <taxon>Agaricomycotina</taxon>
        <taxon>Agaricomycetes</taxon>
        <taxon>Agaricomycetidae</taxon>
        <taxon>Agaricales</taxon>
        <taxon>Agaricineae</taxon>
        <taxon>Psathyrellaceae</taxon>
        <taxon>Candolleomyces</taxon>
    </lineage>
</organism>
<evidence type="ECO:0008006" key="4">
    <source>
        <dbReference type="Google" id="ProtNLM"/>
    </source>
</evidence>
<evidence type="ECO:0000313" key="3">
    <source>
        <dbReference type="Proteomes" id="UP001140091"/>
    </source>
</evidence>
<dbReference type="EMBL" id="JANBPK010000887">
    <property type="protein sequence ID" value="KAJ2929213.1"/>
    <property type="molecule type" value="Genomic_DNA"/>
</dbReference>
<gene>
    <name evidence="2" type="ORF">H1R20_g7891</name>
</gene>
<accession>A0A9W8MHG8</accession>
<feature type="compositionally biased region" description="Low complexity" evidence="1">
    <location>
        <begin position="180"/>
        <end position="193"/>
    </location>
</feature>
<dbReference type="AlphaFoldDB" id="A0A9W8MHG8"/>
<feature type="non-terminal residue" evidence="2">
    <location>
        <position position="1"/>
    </location>
</feature>
<sequence length="322" mass="35061">MASTTSTILWDLETCFPSDIAAPDAVAAIRKLVAPRSTIQQMLAFWNSSHTKQTVRNNGQARAGTFSNNQEYRNSLHRQGVLPVDSAFLDGEAVVKAMMGRVFNDRKKTTLSDIEKSSVEMFKGIIDGRFNLQRTIIVISNNTSLEYSANLLKERHFKVSFFNSWTSVQSAGGSCQSDNVSPSGSPVVGSAPSHRLPDPTHELGQASHSTNAIAGGAPPPPPYTVRPPADVKPEIIQHFHVLVEVFQSLADKGETRISRANLGNEIIRLSSPDVYKEAGFKDFKKYVQAAEQFGIIIVGGGGIESWVELRSEGRPGIAEPPN</sequence>